<organism evidence="1 2">
    <name type="scientific">Clostridium magnum DSM 2767</name>
    <dbReference type="NCBI Taxonomy" id="1121326"/>
    <lineage>
        <taxon>Bacteria</taxon>
        <taxon>Bacillati</taxon>
        <taxon>Bacillota</taxon>
        <taxon>Clostridia</taxon>
        <taxon>Eubacteriales</taxon>
        <taxon>Clostridiaceae</taxon>
        <taxon>Clostridium</taxon>
    </lineage>
</organism>
<keyword evidence="2" id="KW-1185">Reference proteome</keyword>
<dbReference type="RefSeq" id="WP_161487017.1">
    <property type="nucleotide sequence ID" value="NZ_FQXL01000038.1"/>
</dbReference>
<evidence type="ECO:0000313" key="1">
    <source>
        <dbReference type="EMBL" id="KZL89992.1"/>
    </source>
</evidence>
<dbReference type="OrthoDB" id="9981729at2"/>
<name>A0A161YI48_9CLOT</name>
<protein>
    <submittedName>
        <fullName evidence="1">Uncharacterized protein</fullName>
    </submittedName>
</protein>
<dbReference type="PATRIC" id="fig|1121326.3.peg.4540"/>
<accession>A0A161YI48</accession>
<evidence type="ECO:0000313" key="2">
    <source>
        <dbReference type="Proteomes" id="UP000076603"/>
    </source>
</evidence>
<dbReference type="Proteomes" id="UP000076603">
    <property type="component" value="Unassembled WGS sequence"/>
</dbReference>
<gene>
    <name evidence="1" type="ORF">CLMAG_44760</name>
</gene>
<dbReference type="EMBL" id="LWAE01000006">
    <property type="protein sequence ID" value="KZL89992.1"/>
    <property type="molecule type" value="Genomic_DNA"/>
</dbReference>
<proteinExistence type="predicted"/>
<sequence length="58" mass="6715">MSNKIINVDFSKNKRRHKKNSLFSSLKNILKTIFSSAKGPDDPENDKKKIIYYKKGIS</sequence>
<reference evidence="1 2" key="1">
    <citation type="submission" date="2016-04" db="EMBL/GenBank/DDBJ databases">
        <title>Genome sequence of Clostridium magnum DSM 2767.</title>
        <authorList>
            <person name="Poehlein A."/>
            <person name="Uhlig R."/>
            <person name="Fischer R."/>
            <person name="Bahl H."/>
            <person name="Daniel R."/>
        </authorList>
    </citation>
    <scope>NUCLEOTIDE SEQUENCE [LARGE SCALE GENOMIC DNA]</scope>
    <source>
        <strain evidence="1 2">DSM 2767</strain>
    </source>
</reference>
<dbReference type="AlphaFoldDB" id="A0A161YI48"/>
<comment type="caution">
    <text evidence="1">The sequence shown here is derived from an EMBL/GenBank/DDBJ whole genome shotgun (WGS) entry which is preliminary data.</text>
</comment>